<keyword evidence="1" id="KW-1133">Transmembrane helix</keyword>
<keyword evidence="1" id="KW-0812">Transmembrane</keyword>
<sequence>MGTKGEIVPFFIPAILIGVGVATGGSGVVLGGKGARDLKRSKDRLKEAGLGYKRRRAQTEDALAATNTALEALGEQQRHALVDVVVRMGDFLRRHERQVRESERLLVEGVDATMTKIPGLRGLGVDAVAWIGGALGSAAAGAGAGAGITAAAGSFGVASTGAAISGLTGVAAESATLAFLGGGSLASGGGGMALGATALNFVTIGPALLVGGLVVKGQGTKAITRAREFEAKIAVAVAELGETEVRLKGVDARAAELRGLLTDLTSRALEALDLLESEPFDPSRHAARFQRAMTLVMAVRDVAATPIVDSEGKLDECSANLTIRYTPLIEETQDA</sequence>
<dbReference type="Proteomes" id="UP000186168">
    <property type="component" value="Unassembled WGS sequence"/>
</dbReference>
<accession>A0A1R1SPP4</accession>
<proteinExistence type="predicted"/>
<evidence type="ECO:0000256" key="1">
    <source>
        <dbReference type="SAM" id="Phobius"/>
    </source>
</evidence>
<evidence type="ECO:0000313" key="3">
    <source>
        <dbReference type="Proteomes" id="UP000186168"/>
    </source>
</evidence>
<comment type="caution">
    <text evidence="2">The sequence shown here is derived from an EMBL/GenBank/DDBJ whole genome shotgun (WGS) entry which is preliminary data.</text>
</comment>
<dbReference type="AlphaFoldDB" id="A0A1R1SPP4"/>
<keyword evidence="3" id="KW-1185">Reference proteome</keyword>
<reference evidence="2 3" key="1">
    <citation type="submission" date="2013-05" db="EMBL/GenBank/DDBJ databases">
        <title>Genome sequence of Streptomyces sparsogenes DSM 40356.</title>
        <authorList>
            <person name="Coyne S."/>
            <person name="Seebeck F.P."/>
        </authorList>
    </citation>
    <scope>NUCLEOTIDE SEQUENCE [LARGE SCALE GENOMIC DNA]</scope>
    <source>
        <strain evidence="2 3">DSM 40356</strain>
    </source>
</reference>
<keyword evidence="1" id="KW-0472">Membrane</keyword>
<evidence type="ECO:0000313" key="2">
    <source>
        <dbReference type="EMBL" id="OMI40266.1"/>
    </source>
</evidence>
<dbReference type="EMBL" id="ASQP01000099">
    <property type="protein sequence ID" value="OMI40266.1"/>
    <property type="molecule type" value="Genomic_DNA"/>
</dbReference>
<protein>
    <submittedName>
        <fullName evidence="2">Uncharacterized protein</fullName>
    </submittedName>
</protein>
<gene>
    <name evidence="2" type="ORF">SPAR_06810</name>
</gene>
<name>A0A1R1SPP4_9ACTN</name>
<dbReference type="GeneID" id="96745114"/>
<dbReference type="STRING" id="67365.GCA_001704635_07700"/>
<dbReference type="RefSeq" id="WP_065964565.1">
    <property type="nucleotide sequence ID" value="NZ_ASQP01000099.1"/>
</dbReference>
<feature type="transmembrane region" description="Helical" evidence="1">
    <location>
        <begin position="12"/>
        <end position="32"/>
    </location>
</feature>
<organism evidence="2 3">
    <name type="scientific">Streptomyces sparsogenes DSM 40356</name>
    <dbReference type="NCBI Taxonomy" id="1331668"/>
    <lineage>
        <taxon>Bacteria</taxon>
        <taxon>Bacillati</taxon>
        <taxon>Actinomycetota</taxon>
        <taxon>Actinomycetes</taxon>
        <taxon>Kitasatosporales</taxon>
        <taxon>Streptomycetaceae</taxon>
        <taxon>Streptomyces</taxon>
    </lineage>
</organism>